<reference evidence="2 3" key="1">
    <citation type="submission" date="2020-10" db="EMBL/GenBank/DDBJ databases">
        <title>The genome of sulfurovum sp.</title>
        <authorList>
            <person name="Xie S."/>
            <person name="Shao Z."/>
            <person name="Jiang L."/>
        </authorList>
    </citation>
    <scope>NUCLEOTIDE SEQUENCE [LARGE SCALE GENOMIC DNA]</scope>
    <source>
        <strain evidence="2 3">ST-419</strain>
    </source>
</reference>
<feature type="chain" id="PRO_5029474484" evidence="1">
    <location>
        <begin position="24"/>
        <end position="351"/>
    </location>
</feature>
<dbReference type="AlphaFoldDB" id="A0A7M1S2X7"/>
<proteinExistence type="predicted"/>
<dbReference type="KEGG" id="sinu:IMZ28_06415"/>
<organism evidence="2 3">
    <name type="scientific">Sulfurovum indicum</name>
    <dbReference type="NCBI Taxonomy" id="2779528"/>
    <lineage>
        <taxon>Bacteria</taxon>
        <taxon>Pseudomonadati</taxon>
        <taxon>Campylobacterota</taxon>
        <taxon>Epsilonproteobacteria</taxon>
        <taxon>Campylobacterales</taxon>
        <taxon>Sulfurovaceae</taxon>
        <taxon>Sulfurovum</taxon>
    </lineage>
</organism>
<name>A0A7M1S2X7_9BACT</name>
<keyword evidence="3" id="KW-1185">Reference proteome</keyword>
<dbReference type="Proteomes" id="UP000595074">
    <property type="component" value="Chromosome"/>
</dbReference>
<evidence type="ECO:0000256" key="1">
    <source>
        <dbReference type="SAM" id="SignalP"/>
    </source>
</evidence>
<evidence type="ECO:0000313" key="3">
    <source>
        <dbReference type="Proteomes" id="UP000595074"/>
    </source>
</evidence>
<protein>
    <submittedName>
        <fullName evidence="2">Uncharacterized protein</fullName>
    </submittedName>
</protein>
<gene>
    <name evidence="2" type="ORF">IMZ28_06415</name>
</gene>
<sequence>MLPKLVATICSVWITGIFVSADAAPVQKKIYDVPNAMVRYKISGGGVISPDVNLTLEGTGKLRFKEWGAVELFETQIVERTTGSVHYIGRKEKCEKHQEKEILDVDFKGKKILERPLPKGKKVRNITEGLTKNGQQMVANIVCDMWEGNGVRKCIYKAIPLFTEYNVLGLFYREEATDVQFDINVTETSKCAIPKYPVEKFSLYTTSFKTKSKKAPKAFSERLLKVIETLNAKKIEEEKLLPKEKKRLMDMIGEPIFENQKRLLPELLETMKKTRACLVQAKDTVAANSCLSDLVKIKSYFTGNEHHKIEEWEKNREKILDTFDDNIFMLQSKMKCIRGAKTLNDLSVCMK</sequence>
<dbReference type="EMBL" id="CP063164">
    <property type="protein sequence ID" value="QOR61099.1"/>
    <property type="molecule type" value="Genomic_DNA"/>
</dbReference>
<accession>A0A7M1S2X7</accession>
<dbReference type="RefSeq" id="WP_197547771.1">
    <property type="nucleotide sequence ID" value="NZ_CP063164.1"/>
</dbReference>
<evidence type="ECO:0000313" key="2">
    <source>
        <dbReference type="EMBL" id="QOR61099.1"/>
    </source>
</evidence>
<keyword evidence="1" id="KW-0732">Signal</keyword>
<feature type="signal peptide" evidence="1">
    <location>
        <begin position="1"/>
        <end position="23"/>
    </location>
</feature>